<feature type="region of interest" description="Disordered" evidence="1">
    <location>
        <begin position="245"/>
        <end position="280"/>
    </location>
</feature>
<dbReference type="EMBL" id="BMPP01000001">
    <property type="protein sequence ID" value="GGK12943.1"/>
    <property type="molecule type" value="Genomic_DNA"/>
</dbReference>
<evidence type="ECO:0000259" key="3">
    <source>
        <dbReference type="SMART" id="SM00530"/>
    </source>
</evidence>
<reference evidence="5" key="1">
    <citation type="journal article" date="2019" name="Int. J. Syst. Evol. Microbiol.">
        <title>The Global Catalogue of Microorganisms (GCM) 10K type strain sequencing project: providing services to taxonomists for standard genome sequencing and annotation.</title>
        <authorList>
            <consortium name="The Broad Institute Genomics Platform"/>
            <consortium name="The Broad Institute Genome Sequencing Center for Infectious Disease"/>
            <person name="Wu L."/>
            <person name="Ma J."/>
        </authorList>
    </citation>
    <scope>NUCLEOTIDE SEQUENCE [LARGE SCALE GENOMIC DNA]</scope>
    <source>
        <strain evidence="5">JCM 30331</strain>
    </source>
</reference>
<evidence type="ECO:0000256" key="2">
    <source>
        <dbReference type="SAM" id="Phobius"/>
    </source>
</evidence>
<dbReference type="InterPro" id="IPR010982">
    <property type="entry name" value="Lambda_DNA-bd_dom_sf"/>
</dbReference>
<feature type="compositionally biased region" description="Pro residues" evidence="1">
    <location>
        <begin position="246"/>
        <end position="258"/>
    </location>
</feature>
<dbReference type="InterPro" id="IPR013229">
    <property type="entry name" value="PEGA"/>
</dbReference>
<dbReference type="Pfam" id="PF13413">
    <property type="entry name" value="HTH_25"/>
    <property type="match status" value="1"/>
</dbReference>
<accession>A0ABQ2EIL2</accession>
<proteinExistence type="predicted"/>
<dbReference type="InterPro" id="IPR050400">
    <property type="entry name" value="Bact_Cytoskel_RodZ"/>
</dbReference>
<evidence type="ECO:0000313" key="5">
    <source>
        <dbReference type="Proteomes" id="UP000647587"/>
    </source>
</evidence>
<dbReference type="PANTHER" id="PTHR34475">
    <property type="match status" value="1"/>
</dbReference>
<feature type="compositionally biased region" description="Low complexity" evidence="1">
    <location>
        <begin position="259"/>
        <end position="272"/>
    </location>
</feature>
<organism evidence="4 5">
    <name type="scientific">Deinococcus malanensis</name>
    <dbReference type="NCBI Taxonomy" id="1706855"/>
    <lineage>
        <taxon>Bacteria</taxon>
        <taxon>Thermotogati</taxon>
        <taxon>Deinococcota</taxon>
        <taxon>Deinococci</taxon>
        <taxon>Deinococcales</taxon>
        <taxon>Deinococcaceae</taxon>
        <taxon>Deinococcus</taxon>
    </lineage>
</organism>
<sequence>MSFGDTLRQAREAQGLSTQDVALRTKIRGDYLRALEDGNIALLPERTFARSYLQRYARELNLDPTPLLADFDRSVPSTQDLGMTRGGRTSVPPKTRRSLPLAALLAGVLVLGAAGYATYWFLGPGTGTQAGSAPAGNTQATGTPVAVPPSEPAATPAVPEPARTVNLSVSSVPSGARVYLDNRDLGLTPLRSFPVDAREDAQLRVEYTGRQPLKQSVSLTRGRNLRARLLPSGQGVSVLTDLAAPKPKPVAKPKPPAVAPGTALPGDTATTPPAAPTPATPVSVQFTAEAWTRVTDASGRVLYEGTPPVGTRKGFPAGVTVRTGNAGAVQVSVKGAAPKALGEAGQVVSRQF</sequence>
<feature type="domain" description="HTH cro/C1-type" evidence="3">
    <location>
        <begin position="6"/>
        <end position="67"/>
    </location>
</feature>
<name>A0ABQ2EIL2_9DEIO</name>
<gene>
    <name evidence="4" type="ORF">GCM10008955_02850</name>
</gene>
<comment type="caution">
    <text evidence="4">The sequence shown here is derived from an EMBL/GenBank/DDBJ whole genome shotgun (WGS) entry which is preliminary data.</text>
</comment>
<keyword evidence="2" id="KW-0472">Membrane</keyword>
<evidence type="ECO:0000313" key="4">
    <source>
        <dbReference type="EMBL" id="GGK12943.1"/>
    </source>
</evidence>
<keyword evidence="5" id="KW-1185">Reference proteome</keyword>
<dbReference type="SMART" id="SM00530">
    <property type="entry name" value="HTH_XRE"/>
    <property type="match status" value="1"/>
</dbReference>
<dbReference type="Proteomes" id="UP000647587">
    <property type="component" value="Unassembled WGS sequence"/>
</dbReference>
<feature type="transmembrane region" description="Helical" evidence="2">
    <location>
        <begin position="101"/>
        <end position="122"/>
    </location>
</feature>
<dbReference type="SUPFAM" id="SSF47413">
    <property type="entry name" value="lambda repressor-like DNA-binding domains"/>
    <property type="match status" value="1"/>
</dbReference>
<dbReference type="RefSeq" id="WP_189003821.1">
    <property type="nucleotide sequence ID" value="NZ_BMPP01000001.1"/>
</dbReference>
<dbReference type="CDD" id="cd00093">
    <property type="entry name" value="HTH_XRE"/>
    <property type="match status" value="1"/>
</dbReference>
<dbReference type="Gene3D" id="1.10.260.40">
    <property type="entry name" value="lambda repressor-like DNA-binding domains"/>
    <property type="match status" value="1"/>
</dbReference>
<keyword evidence="2" id="KW-1133">Transmembrane helix</keyword>
<protein>
    <submittedName>
        <fullName evidence="4">Cro/Cl family transcriptional regulator</fullName>
    </submittedName>
</protein>
<dbReference type="Pfam" id="PF13464">
    <property type="entry name" value="RodZ_C"/>
    <property type="match status" value="1"/>
</dbReference>
<feature type="compositionally biased region" description="Polar residues" evidence="1">
    <location>
        <begin position="129"/>
        <end position="142"/>
    </location>
</feature>
<dbReference type="PANTHER" id="PTHR34475:SF1">
    <property type="entry name" value="CYTOSKELETON PROTEIN RODZ"/>
    <property type="match status" value="1"/>
</dbReference>
<dbReference type="InterPro" id="IPR025194">
    <property type="entry name" value="RodZ-like_C"/>
</dbReference>
<keyword evidence="2" id="KW-0812">Transmembrane</keyword>
<dbReference type="Pfam" id="PF08308">
    <property type="entry name" value="PEGA"/>
    <property type="match status" value="1"/>
</dbReference>
<evidence type="ECO:0000256" key="1">
    <source>
        <dbReference type="SAM" id="MobiDB-lite"/>
    </source>
</evidence>
<feature type="region of interest" description="Disordered" evidence="1">
    <location>
        <begin position="129"/>
        <end position="158"/>
    </location>
</feature>
<dbReference type="InterPro" id="IPR001387">
    <property type="entry name" value="Cro/C1-type_HTH"/>
</dbReference>